<name>A0A8T0FKT2_ARGBR</name>
<gene>
    <name evidence="1" type="ORF">HNY73_006403</name>
</gene>
<evidence type="ECO:0000313" key="1">
    <source>
        <dbReference type="EMBL" id="KAF8791556.1"/>
    </source>
</evidence>
<comment type="caution">
    <text evidence="1">The sequence shown here is derived from an EMBL/GenBank/DDBJ whole genome shotgun (WGS) entry which is preliminary data.</text>
</comment>
<dbReference type="AlphaFoldDB" id="A0A8T0FKT2"/>
<accession>A0A8T0FKT2</accession>
<dbReference type="Proteomes" id="UP000807504">
    <property type="component" value="Unassembled WGS sequence"/>
</dbReference>
<protein>
    <submittedName>
        <fullName evidence="1">Uncharacterized protein</fullName>
    </submittedName>
</protein>
<proteinExistence type="predicted"/>
<evidence type="ECO:0000313" key="2">
    <source>
        <dbReference type="Proteomes" id="UP000807504"/>
    </source>
</evidence>
<keyword evidence="2" id="KW-1185">Reference proteome</keyword>
<organism evidence="1 2">
    <name type="scientific">Argiope bruennichi</name>
    <name type="common">Wasp spider</name>
    <name type="synonym">Aranea bruennichi</name>
    <dbReference type="NCBI Taxonomy" id="94029"/>
    <lineage>
        <taxon>Eukaryota</taxon>
        <taxon>Metazoa</taxon>
        <taxon>Ecdysozoa</taxon>
        <taxon>Arthropoda</taxon>
        <taxon>Chelicerata</taxon>
        <taxon>Arachnida</taxon>
        <taxon>Araneae</taxon>
        <taxon>Araneomorphae</taxon>
        <taxon>Entelegynae</taxon>
        <taxon>Araneoidea</taxon>
        <taxon>Araneidae</taxon>
        <taxon>Argiope</taxon>
    </lineage>
</organism>
<sequence length="78" mass="8976">MKAKRICLEKTSPEEPAETLCVSSQNHQTSKDITLIGRRIIDIGLMDLDLYHQGIQNKNNEQHNFILSFHLTEIVENN</sequence>
<dbReference type="EMBL" id="JABXBU010000011">
    <property type="protein sequence ID" value="KAF8791556.1"/>
    <property type="molecule type" value="Genomic_DNA"/>
</dbReference>
<reference evidence="1" key="1">
    <citation type="journal article" date="2020" name="bioRxiv">
        <title>Chromosome-level reference genome of the European wasp spider Argiope bruennichi: a resource for studies on range expansion and evolutionary adaptation.</title>
        <authorList>
            <person name="Sheffer M.M."/>
            <person name="Hoppe A."/>
            <person name="Krehenwinkel H."/>
            <person name="Uhl G."/>
            <person name="Kuss A.W."/>
            <person name="Jensen L."/>
            <person name="Jensen C."/>
            <person name="Gillespie R.G."/>
            <person name="Hoff K.J."/>
            <person name="Prost S."/>
        </authorList>
    </citation>
    <scope>NUCLEOTIDE SEQUENCE</scope>
</reference>
<reference evidence="1" key="2">
    <citation type="submission" date="2020-06" db="EMBL/GenBank/DDBJ databases">
        <authorList>
            <person name="Sheffer M."/>
        </authorList>
    </citation>
    <scope>NUCLEOTIDE SEQUENCE</scope>
</reference>